<dbReference type="SUPFAM" id="SSF54060">
    <property type="entry name" value="His-Me finger endonucleases"/>
    <property type="match status" value="2"/>
</dbReference>
<dbReference type="PROSITE" id="PS51032">
    <property type="entry name" value="AP2_ERF"/>
    <property type="match status" value="1"/>
</dbReference>
<dbReference type="InterPro" id="IPR036955">
    <property type="entry name" value="AP2/ERF_dom_sf"/>
</dbReference>
<feature type="domain" description="AP2/ERF" evidence="5">
    <location>
        <begin position="60"/>
        <end position="117"/>
    </location>
</feature>
<dbReference type="GO" id="GO:0003677">
    <property type="term" value="F:DNA binding"/>
    <property type="evidence" value="ECO:0007669"/>
    <property type="project" value="UniProtKB-KW"/>
</dbReference>
<feature type="region of interest" description="Disordered" evidence="4">
    <location>
        <begin position="27"/>
        <end position="46"/>
    </location>
</feature>
<keyword evidence="2" id="KW-0238">DNA-binding</keyword>
<dbReference type="SUPFAM" id="SSF54171">
    <property type="entry name" value="DNA-binding domain"/>
    <property type="match status" value="1"/>
</dbReference>
<evidence type="ECO:0000256" key="1">
    <source>
        <dbReference type="ARBA" id="ARBA00023015"/>
    </source>
</evidence>
<dbReference type="InterPro" id="IPR001471">
    <property type="entry name" value="AP2/ERF_dom"/>
</dbReference>
<evidence type="ECO:0000256" key="2">
    <source>
        <dbReference type="ARBA" id="ARBA00023125"/>
    </source>
</evidence>
<evidence type="ECO:0000256" key="4">
    <source>
        <dbReference type="SAM" id="MobiDB-lite"/>
    </source>
</evidence>
<name>A0A1V0SLL5_9VIRU</name>
<accession>A0A1V0SLL5</accession>
<keyword evidence="3" id="KW-0804">Transcription</keyword>
<evidence type="ECO:0000259" key="5">
    <source>
        <dbReference type="PROSITE" id="PS51032"/>
    </source>
</evidence>
<dbReference type="EMBL" id="KY684116">
    <property type="protein sequence ID" value="ARF12620.1"/>
    <property type="molecule type" value="Genomic_DNA"/>
</dbReference>
<reference evidence="6" key="1">
    <citation type="journal article" date="2017" name="Science">
        <title>Giant viruses with an expanded complement of translation system components.</title>
        <authorList>
            <person name="Schulz F."/>
            <person name="Yutin N."/>
            <person name="Ivanova N.N."/>
            <person name="Ortega D.R."/>
            <person name="Lee T.K."/>
            <person name="Vierheilig J."/>
            <person name="Daims H."/>
            <person name="Horn M."/>
            <person name="Wagner M."/>
            <person name="Jensen G.J."/>
            <person name="Kyrpides N.C."/>
            <person name="Koonin E.V."/>
            <person name="Woyke T."/>
        </authorList>
    </citation>
    <scope>NUCLEOTIDE SEQUENCE</scope>
    <source>
        <strain evidence="6">KNV1</strain>
    </source>
</reference>
<protein>
    <recommendedName>
        <fullName evidence="5">AP2/ERF domain-containing protein</fullName>
    </recommendedName>
</protein>
<dbReference type="InterPro" id="IPR016177">
    <property type="entry name" value="DNA-bd_dom_sf"/>
</dbReference>
<keyword evidence="1" id="KW-0805">Transcription regulation</keyword>
<feature type="compositionally biased region" description="Polar residues" evidence="4">
    <location>
        <begin position="35"/>
        <end position="46"/>
    </location>
</feature>
<evidence type="ECO:0000256" key="3">
    <source>
        <dbReference type="ARBA" id="ARBA00023163"/>
    </source>
</evidence>
<dbReference type="Gene3D" id="3.30.730.10">
    <property type="entry name" value="AP2/ERF domain"/>
    <property type="match status" value="1"/>
</dbReference>
<dbReference type="GO" id="GO:0003700">
    <property type="term" value="F:DNA-binding transcription factor activity"/>
    <property type="evidence" value="ECO:0007669"/>
    <property type="project" value="InterPro"/>
</dbReference>
<dbReference type="InterPro" id="IPR044925">
    <property type="entry name" value="His-Me_finger_sf"/>
</dbReference>
<evidence type="ECO:0000313" key="6">
    <source>
        <dbReference type="EMBL" id="ARF12620.1"/>
    </source>
</evidence>
<proteinExistence type="predicted"/>
<organism evidence="6">
    <name type="scientific">Klosneuvirus KNV1</name>
    <dbReference type="NCBI Taxonomy" id="1977640"/>
    <lineage>
        <taxon>Viruses</taxon>
        <taxon>Varidnaviria</taxon>
        <taxon>Bamfordvirae</taxon>
        <taxon>Nucleocytoviricota</taxon>
        <taxon>Megaviricetes</taxon>
        <taxon>Imitervirales</taxon>
        <taxon>Mimiviridae</taxon>
        <taxon>Klosneuvirinae</taxon>
        <taxon>Klosneuvirus</taxon>
    </lineage>
</organism>
<sequence>MACIDKKNKSLHRFVMNAEENDLIDHKNNNKLDNQRGNLKFSDSSKNSLNRTLKEGKTSKYKGVYYKNNKKKYYAELTIEGMWYYLGSFKDEVDAAEIIDKFMLYKKLDDHVKLNFPEKKDRYLTENYEPPMKKEKKYTGVFKDGDKFGAIISINDKNVYLKRSCLTEEECARAYDEYVVKNNIPNRKLNFPDDRPEYNPLSVIKTKFKEINDKTVRLLISEKPVLIDKDDYDRIKYYNCFVNSTSGYVMMNKDNKTILLHRYLMNETDPKVYIDHEDSNILNNTKRNLRYSDKYKNAQNKSKMDNSTSIYNGVCFVERANTFFASVSKNGEKLFTYRNKYDWIAARRRDLYIMEYLKDDHYKFNFEWDEDEIKLWKDYFDITDKVNKSNNNRTGVWYRKN</sequence>
<gene>
    <name evidence="6" type="ORF">Klosneuvirus_9_22</name>
</gene>